<dbReference type="AlphaFoldDB" id="A0A931GXT6"/>
<dbReference type="InterPro" id="IPR015422">
    <property type="entry name" value="PyrdxlP-dep_Trfase_small"/>
</dbReference>
<evidence type="ECO:0000259" key="6">
    <source>
        <dbReference type="Pfam" id="PF00155"/>
    </source>
</evidence>
<gene>
    <name evidence="7" type="ORF">I5907_09960</name>
</gene>
<dbReference type="GO" id="GO:0030170">
    <property type="term" value="F:pyridoxal phosphate binding"/>
    <property type="evidence" value="ECO:0007669"/>
    <property type="project" value="InterPro"/>
</dbReference>
<evidence type="ECO:0000313" key="7">
    <source>
        <dbReference type="EMBL" id="MBG9376559.1"/>
    </source>
</evidence>
<dbReference type="InterPro" id="IPR004839">
    <property type="entry name" value="Aminotransferase_I/II_large"/>
</dbReference>
<evidence type="ECO:0000256" key="4">
    <source>
        <dbReference type="ARBA" id="ARBA00022898"/>
    </source>
</evidence>
<dbReference type="InterPro" id="IPR050106">
    <property type="entry name" value="HistidinolP_aminotransfase"/>
</dbReference>
<keyword evidence="5" id="KW-0732">Signal</keyword>
<dbReference type="RefSeq" id="WP_196990566.1">
    <property type="nucleotide sequence ID" value="NZ_JADWYR010000001.1"/>
</dbReference>
<dbReference type="CDD" id="cd00609">
    <property type="entry name" value="AAT_like"/>
    <property type="match status" value="1"/>
</dbReference>
<evidence type="ECO:0000256" key="3">
    <source>
        <dbReference type="ARBA" id="ARBA00022679"/>
    </source>
</evidence>
<accession>A0A931GXT6</accession>
<dbReference type="Proteomes" id="UP000628448">
    <property type="component" value="Unassembled WGS sequence"/>
</dbReference>
<comment type="caution">
    <text evidence="7">The sequence shown here is derived from an EMBL/GenBank/DDBJ whole genome shotgun (WGS) entry which is preliminary data.</text>
</comment>
<organism evidence="7 8">
    <name type="scientific">Panacibacter microcysteis</name>
    <dbReference type="NCBI Taxonomy" id="2793269"/>
    <lineage>
        <taxon>Bacteria</taxon>
        <taxon>Pseudomonadati</taxon>
        <taxon>Bacteroidota</taxon>
        <taxon>Chitinophagia</taxon>
        <taxon>Chitinophagales</taxon>
        <taxon>Chitinophagaceae</taxon>
        <taxon>Panacibacter</taxon>
    </lineage>
</organism>
<feature type="domain" description="Aminotransferase class I/classII large" evidence="6">
    <location>
        <begin position="43"/>
        <end position="367"/>
    </location>
</feature>
<sequence>MTNFARRKWLKHSSLAALGLGFSLRSIAGEDYMPYNFEPQTGLVILGANENPYGISEKAKEAIKEIMPYANRYSGNVPLIQTFKKELADFYHVTPEQTIIMPGSGEGLRLLARQYSNGNLVTATPTFGILPTTARKLGMEVIEVPLTAGKVHDLEAMQKAVTAKTSLVYICNPANPTATVLKPDALKNFCIEASGKAMVLIDEAYIDFPDAPYNESMLGLIEDHPNIIVMGTFSKIHGMAGLRIGYVFAHADTIKKLQAGYFDNPQYSVSNLAQYAAMASLKDAAHRTMTREKNAAARQYTYDALVQMKFHCIPSYTNFMFFNLGNYKGDFAADMLQRNILVRSNDYPDGKWARVSFGNMDDMKQFIAVMKTMFPA</sequence>
<comment type="similarity">
    <text evidence="1">Belongs to the class-II pyridoxal-phosphate-dependent aminotransferase family. Histidinol-phosphate aminotransferase subfamily.</text>
</comment>
<dbReference type="PANTHER" id="PTHR43643:SF3">
    <property type="entry name" value="HISTIDINOL-PHOSPHATE AMINOTRANSFERASE"/>
    <property type="match status" value="1"/>
</dbReference>
<reference evidence="7" key="1">
    <citation type="submission" date="2020-11" db="EMBL/GenBank/DDBJ databases">
        <title>Bacterial whole genome sequence for Panacibacter sp. DH6.</title>
        <authorList>
            <person name="Le V."/>
            <person name="Ko S."/>
            <person name="Ahn C.-Y."/>
            <person name="Oh H.-M."/>
        </authorList>
    </citation>
    <scope>NUCLEOTIDE SEQUENCE</scope>
    <source>
        <strain evidence="7">DH6</strain>
    </source>
</reference>
<dbReference type="PANTHER" id="PTHR43643">
    <property type="entry name" value="HISTIDINOL-PHOSPHATE AMINOTRANSFERASE 2"/>
    <property type="match status" value="1"/>
</dbReference>
<dbReference type="Pfam" id="PF00155">
    <property type="entry name" value="Aminotran_1_2"/>
    <property type="match status" value="1"/>
</dbReference>
<keyword evidence="4" id="KW-0663">Pyridoxal phosphate</keyword>
<feature type="chain" id="PRO_5037726223" evidence="5">
    <location>
        <begin position="29"/>
        <end position="376"/>
    </location>
</feature>
<feature type="signal peptide" evidence="5">
    <location>
        <begin position="1"/>
        <end position="28"/>
    </location>
</feature>
<dbReference type="SUPFAM" id="SSF53383">
    <property type="entry name" value="PLP-dependent transferases"/>
    <property type="match status" value="1"/>
</dbReference>
<keyword evidence="2 7" id="KW-0032">Aminotransferase</keyword>
<dbReference type="Gene3D" id="3.40.640.10">
    <property type="entry name" value="Type I PLP-dependent aspartate aminotransferase-like (Major domain)"/>
    <property type="match status" value="1"/>
</dbReference>
<dbReference type="InterPro" id="IPR015421">
    <property type="entry name" value="PyrdxlP-dep_Trfase_major"/>
</dbReference>
<evidence type="ECO:0000256" key="2">
    <source>
        <dbReference type="ARBA" id="ARBA00022576"/>
    </source>
</evidence>
<protein>
    <submittedName>
        <fullName evidence="7">Histidinol-phosphate aminotransferase family protein</fullName>
    </submittedName>
</protein>
<evidence type="ECO:0000256" key="1">
    <source>
        <dbReference type="ARBA" id="ARBA00007970"/>
    </source>
</evidence>
<proteinExistence type="inferred from homology"/>
<evidence type="ECO:0000313" key="8">
    <source>
        <dbReference type="Proteomes" id="UP000628448"/>
    </source>
</evidence>
<name>A0A931GXT6_9BACT</name>
<dbReference type="Gene3D" id="3.90.1150.10">
    <property type="entry name" value="Aspartate Aminotransferase, domain 1"/>
    <property type="match status" value="1"/>
</dbReference>
<dbReference type="EMBL" id="JADWYR010000001">
    <property type="protein sequence ID" value="MBG9376559.1"/>
    <property type="molecule type" value="Genomic_DNA"/>
</dbReference>
<dbReference type="GO" id="GO:0008483">
    <property type="term" value="F:transaminase activity"/>
    <property type="evidence" value="ECO:0007669"/>
    <property type="project" value="UniProtKB-KW"/>
</dbReference>
<dbReference type="InterPro" id="IPR015424">
    <property type="entry name" value="PyrdxlP-dep_Trfase"/>
</dbReference>
<keyword evidence="3" id="KW-0808">Transferase</keyword>
<evidence type="ECO:0000256" key="5">
    <source>
        <dbReference type="SAM" id="SignalP"/>
    </source>
</evidence>
<keyword evidence="8" id="KW-1185">Reference proteome</keyword>